<evidence type="ECO:0000256" key="1">
    <source>
        <dbReference type="SAM" id="MobiDB-lite"/>
    </source>
</evidence>
<feature type="region of interest" description="Disordered" evidence="1">
    <location>
        <begin position="1"/>
        <end position="83"/>
    </location>
</feature>
<dbReference type="Proteomes" id="UP000645517">
    <property type="component" value="Unassembled WGS sequence"/>
</dbReference>
<organism evidence="3 4">
    <name type="scientific">Deinococcus daejeonensis</name>
    <dbReference type="NCBI Taxonomy" id="1007098"/>
    <lineage>
        <taxon>Bacteria</taxon>
        <taxon>Thermotogati</taxon>
        <taxon>Deinococcota</taxon>
        <taxon>Deinococci</taxon>
        <taxon>Deinococcales</taxon>
        <taxon>Deinococcaceae</taxon>
        <taxon>Deinococcus</taxon>
    </lineage>
</organism>
<evidence type="ECO:0000313" key="4">
    <source>
        <dbReference type="Proteomes" id="UP000645517"/>
    </source>
</evidence>
<sequence>MRAVNTTGVRPRIRRTEERSTAEAGIPQTLPGPHEPIPRGLTNRDYLHGAAPPPPRGAQEPPMNEPIRPYPADDHDHHDDLNNLGLQADTNMLTRSVLDRRHVLGLGLLGIGLLASTRVNAATGTSAACTPIPSETAGPYPADGSVASGQSLNVLTRSGVVRRDLRRSLGTGNVAPGVPLTLTLKLVNTNGSCAPLRGYAVYAWHCTADGNYSMYSAPIVGEDYLRGVQASDAGGNVTFQTIVPGCYPGRWPHIHFEVYPTLASATNARSRIQTSQLALPQAMCQQTYTQPAYGSSARFLAQTSLSRDNIFSDGYAAQLPTITGNATKGYSATLTVGLAR</sequence>
<feature type="domain" description="Intradiol ring-cleavage dioxygenases" evidence="2">
    <location>
        <begin position="174"/>
        <end position="250"/>
    </location>
</feature>
<protein>
    <recommendedName>
        <fullName evidence="2">Intradiol ring-cleavage dioxygenases domain-containing protein</fullName>
    </recommendedName>
</protein>
<dbReference type="PANTHER" id="PTHR34315">
    <property type="match status" value="1"/>
</dbReference>
<comment type="caution">
    <text evidence="3">The sequence shown here is derived from an EMBL/GenBank/DDBJ whole genome shotgun (WGS) entry which is preliminary data.</text>
</comment>
<feature type="compositionally biased region" description="Basic and acidic residues" evidence="1">
    <location>
        <begin position="71"/>
        <end position="81"/>
    </location>
</feature>
<dbReference type="SUPFAM" id="SSF49482">
    <property type="entry name" value="Aromatic compound dioxygenase"/>
    <property type="match status" value="1"/>
</dbReference>
<gene>
    <name evidence="3" type="ORF">GCM10010842_24830</name>
</gene>
<dbReference type="Pfam" id="PF00775">
    <property type="entry name" value="Dioxygenase_C"/>
    <property type="match status" value="1"/>
</dbReference>
<dbReference type="PANTHER" id="PTHR34315:SF1">
    <property type="entry name" value="INTRADIOL RING-CLEAVAGE DIOXYGENASES DOMAIN-CONTAINING PROTEIN-RELATED"/>
    <property type="match status" value="1"/>
</dbReference>
<proteinExistence type="predicted"/>
<evidence type="ECO:0000259" key="2">
    <source>
        <dbReference type="Pfam" id="PF00775"/>
    </source>
</evidence>
<dbReference type="EMBL" id="BMOR01000010">
    <property type="protein sequence ID" value="GGN40199.1"/>
    <property type="molecule type" value="Genomic_DNA"/>
</dbReference>
<dbReference type="Gene3D" id="2.60.130.10">
    <property type="entry name" value="Aromatic compound dioxygenase"/>
    <property type="match status" value="1"/>
</dbReference>
<dbReference type="InterPro" id="IPR000627">
    <property type="entry name" value="Intradiol_dOase_C"/>
</dbReference>
<keyword evidence="4" id="KW-1185">Reference proteome</keyword>
<dbReference type="CDD" id="cd03457">
    <property type="entry name" value="intradiol_dioxygenase_like"/>
    <property type="match status" value="1"/>
</dbReference>
<evidence type="ECO:0000313" key="3">
    <source>
        <dbReference type="EMBL" id="GGN40199.1"/>
    </source>
</evidence>
<reference evidence="4" key="1">
    <citation type="journal article" date="2019" name="Int. J. Syst. Evol. Microbiol.">
        <title>The Global Catalogue of Microorganisms (GCM) 10K type strain sequencing project: providing services to taxonomists for standard genome sequencing and annotation.</title>
        <authorList>
            <consortium name="The Broad Institute Genomics Platform"/>
            <consortium name="The Broad Institute Genome Sequencing Center for Infectious Disease"/>
            <person name="Wu L."/>
            <person name="Ma J."/>
        </authorList>
    </citation>
    <scope>NUCLEOTIDE SEQUENCE [LARGE SCALE GENOMIC DNA]</scope>
    <source>
        <strain evidence="4">JCM 16918</strain>
    </source>
</reference>
<name>A0ABQ2J738_9DEIO</name>
<dbReference type="InterPro" id="IPR015889">
    <property type="entry name" value="Intradiol_dOase_core"/>
</dbReference>
<accession>A0ABQ2J738</accession>